<dbReference type="KEGG" id="prae:MN210_08150"/>
<dbReference type="RefSeq" id="WP_338412802.1">
    <property type="nucleotide sequence ID" value="NZ_CP093310.2"/>
</dbReference>
<evidence type="ECO:0000313" key="1">
    <source>
        <dbReference type="EMBL" id="UNK06455.2"/>
    </source>
</evidence>
<accession>A0AAT9PGJ4</accession>
<gene>
    <name evidence="1" type="ORF">MN210_08150</name>
</gene>
<keyword evidence="2" id="KW-1185">Reference proteome</keyword>
<proteinExistence type="predicted"/>
<evidence type="ECO:0000313" key="2">
    <source>
        <dbReference type="Proteomes" id="UP000829560"/>
    </source>
</evidence>
<dbReference type="EMBL" id="CP093310">
    <property type="protein sequence ID" value="UNK06455.2"/>
    <property type="molecule type" value="Genomic_DNA"/>
</dbReference>
<reference evidence="1" key="1">
    <citation type="submission" date="2024-03" db="EMBL/GenBank/DDBJ databases">
        <title>Psychrobacter raelis sp. nov. isolated from a dog with peritonitis.</title>
        <authorList>
            <person name="Schiavone A."/>
            <person name="Manzulli V."/>
            <person name="Camarda A."/>
            <person name="Cafiero M.A."/>
            <person name="Vasco I."/>
            <person name="Marino L."/>
            <person name="Pennuzzi G."/>
            <person name="Serrecchia L."/>
            <person name="Galante D."/>
            <person name="Pugliese N."/>
        </authorList>
    </citation>
    <scope>NUCLEOTIDE SEQUENCE</scope>
    <source>
        <strain evidence="1">PraFG1</strain>
    </source>
</reference>
<organism evidence="1 2">
    <name type="scientific">Psychrobacter raelei</name>
    <dbReference type="NCBI Taxonomy" id="2565531"/>
    <lineage>
        <taxon>Bacteria</taxon>
        <taxon>Pseudomonadati</taxon>
        <taxon>Pseudomonadota</taxon>
        <taxon>Gammaproteobacteria</taxon>
        <taxon>Moraxellales</taxon>
        <taxon>Moraxellaceae</taxon>
        <taxon>Psychrobacter</taxon>
    </lineage>
</organism>
<dbReference type="AlphaFoldDB" id="A0AAT9PGJ4"/>
<name>A0AAT9PGJ4_9GAMM</name>
<dbReference type="Proteomes" id="UP000829560">
    <property type="component" value="Chromosome"/>
</dbReference>
<protein>
    <submittedName>
        <fullName evidence="1">Uncharacterized protein</fullName>
    </submittedName>
</protein>
<sequence>MFTSRQDSYIEGDIKSIATRFYEDLYTTGYSLLESDVERIITDVCRDYLAWGGALRAYDLDDKDDTYTLLIDSAINIYNDEWSIIRPVVVARCDLMQAKRMEGAQNLGVQPVGMGSSEAYQNHREAMLEMKREAFNTHPFSVDSTADLEGKNQTNNTIDLFQSIQINYNGWWK</sequence>